<evidence type="ECO:0000313" key="2">
    <source>
        <dbReference type="EMBL" id="MFC7140869.1"/>
    </source>
</evidence>
<dbReference type="EMBL" id="JBHTAS010000001">
    <property type="protein sequence ID" value="MFC7140869.1"/>
    <property type="molecule type" value="Genomic_DNA"/>
</dbReference>
<keyword evidence="1" id="KW-0472">Membrane</keyword>
<keyword evidence="1" id="KW-0812">Transmembrane</keyword>
<dbReference type="RefSeq" id="WP_274321955.1">
    <property type="nucleotide sequence ID" value="NZ_CP118158.1"/>
</dbReference>
<accession>A0ABD5Y539</accession>
<dbReference type="Proteomes" id="UP001596432">
    <property type="component" value="Unassembled WGS sequence"/>
</dbReference>
<organism evidence="2 3">
    <name type="scientific">Halosimplex aquaticum</name>
    <dbReference type="NCBI Taxonomy" id="3026162"/>
    <lineage>
        <taxon>Archaea</taxon>
        <taxon>Methanobacteriati</taxon>
        <taxon>Methanobacteriota</taxon>
        <taxon>Stenosarchaea group</taxon>
        <taxon>Halobacteria</taxon>
        <taxon>Halobacteriales</taxon>
        <taxon>Haloarculaceae</taxon>
        <taxon>Halosimplex</taxon>
    </lineage>
</organism>
<dbReference type="GeneID" id="78821175"/>
<evidence type="ECO:0000313" key="3">
    <source>
        <dbReference type="Proteomes" id="UP001596432"/>
    </source>
</evidence>
<sequence>MERLGGNASRGLGARLARQTLRIVGLVTVGCTAVVTAASLTTPHGLSVPGQSGANTATATADIGTVTALVEFAAAHPAYPMVALLGFVLVVAGEETPLLG</sequence>
<comment type="caution">
    <text evidence="2">The sequence shown here is derived from an EMBL/GenBank/DDBJ whole genome shotgun (WGS) entry which is preliminary data.</text>
</comment>
<evidence type="ECO:0000256" key="1">
    <source>
        <dbReference type="SAM" id="Phobius"/>
    </source>
</evidence>
<protein>
    <submittedName>
        <fullName evidence="2">Uncharacterized protein</fullName>
    </submittedName>
</protein>
<name>A0ABD5Y539_9EURY</name>
<dbReference type="AlphaFoldDB" id="A0ABD5Y539"/>
<proteinExistence type="predicted"/>
<keyword evidence="3" id="KW-1185">Reference proteome</keyword>
<gene>
    <name evidence="2" type="ORF">ACFQMA_13680</name>
</gene>
<feature type="transmembrane region" description="Helical" evidence="1">
    <location>
        <begin position="21"/>
        <end position="40"/>
    </location>
</feature>
<reference evidence="2 3" key="1">
    <citation type="journal article" date="2019" name="Int. J. Syst. Evol. Microbiol.">
        <title>The Global Catalogue of Microorganisms (GCM) 10K type strain sequencing project: providing services to taxonomists for standard genome sequencing and annotation.</title>
        <authorList>
            <consortium name="The Broad Institute Genomics Platform"/>
            <consortium name="The Broad Institute Genome Sequencing Center for Infectious Disease"/>
            <person name="Wu L."/>
            <person name="Ma J."/>
        </authorList>
    </citation>
    <scope>NUCLEOTIDE SEQUENCE [LARGE SCALE GENOMIC DNA]</scope>
    <source>
        <strain evidence="2 3">XZYJT29</strain>
    </source>
</reference>
<keyword evidence="1" id="KW-1133">Transmembrane helix</keyword>